<comment type="caution">
    <text evidence="1">The sequence shown here is derived from an EMBL/GenBank/DDBJ whole genome shotgun (WGS) entry which is preliminary data.</text>
</comment>
<proteinExistence type="predicted"/>
<dbReference type="EMBL" id="VSRR010058115">
    <property type="protein sequence ID" value="MPC81823.1"/>
    <property type="molecule type" value="Genomic_DNA"/>
</dbReference>
<accession>A0A5B7IHQ1</accession>
<dbReference type="AlphaFoldDB" id="A0A5B7IHQ1"/>
<reference evidence="1 2" key="1">
    <citation type="submission" date="2019-05" db="EMBL/GenBank/DDBJ databases">
        <title>Another draft genome of Portunus trituberculatus and its Hox gene families provides insights of decapod evolution.</title>
        <authorList>
            <person name="Jeong J.-H."/>
            <person name="Song I."/>
            <person name="Kim S."/>
            <person name="Choi T."/>
            <person name="Kim D."/>
            <person name="Ryu S."/>
            <person name="Kim W."/>
        </authorList>
    </citation>
    <scope>NUCLEOTIDE SEQUENCE [LARGE SCALE GENOMIC DNA]</scope>
    <source>
        <tissue evidence="1">Muscle</tissue>
    </source>
</reference>
<dbReference type="Proteomes" id="UP000324222">
    <property type="component" value="Unassembled WGS sequence"/>
</dbReference>
<evidence type="ECO:0000313" key="2">
    <source>
        <dbReference type="Proteomes" id="UP000324222"/>
    </source>
</evidence>
<name>A0A5B7IHQ1_PORTR</name>
<sequence>MFLVLLNPNLESVCPSAGDRLRAAGKAGTYLAIRKAPNTEQPPCLA</sequence>
<organism evidence="1 2">
    <name type="scientific">Portunus trituberculatus</name>
    <name type="common">Swimming crab</name>
    <name type="synonym">Neptunus trituberculatus</name>
    <dbReference type="NCBI Taxonomy" id="210409"/>
    <lineage>
        <taxon>Eukaryota</taxon>
        <taxon>Metazoa</taxon>
        <taxon>Ecdysozoa</taxon>
        <taxon>Arthropoda</taxon>
        <taxon>Crustacea</taxon>
        <taxon>Multicrustacea</taxon>
        <taxon>Malacostraca</taxon>
        <taxon>Eumalacostraca</taxon>
        <taxon>Eucarida</taxon>
        <taxon>Decapoda</taxon>
        <taxon>Pleocyemata</taxon>
        <taxon>Brachyura</taxon>
        <taxon>Eubrachyura</taxon>
        <taxon>Portunoidea</taxon>
        <taxon>Portunidae</taxon>
        <taxon>Portuninae</taxon>
        <taxon>Portunus</taxon>
    </lineage>
</organism>
<evidence type="ECO:0000313" key="1">
    <source>
        <dbReference type="EMBL" id="MPC81823.1"/>
    </source>
</evidence>
<keyword evidence="2" id="KW-1185">Reference proteome</keyword>
<gene>
    <name evidence="1" type="ORF">E2C01_076458</name>
</gene>
<protein>
    <submittedName>
        <fullName evidence="1">Uncharacterized protein</fullName>
    </submittedName>
</protein>